<dbReference type="Proteomes" id="UP000323142">
    <property type="component" value="Unassembled WGS sequence"/>
</dbReference>
<reference evidence="1 2" key="2">
    <citation type="submission" date="2019-09" db="EMBL/GenBank/DDBJ databases">
        <authorList>
            <person name="Jin C."/>
        </authorList>
    </citation>
    <scope>NUCLEOTIDE SEQUENCE [LARGE SCALE GENOMIC DNA]</scope>
    <source>
        <strain evidence="1 2">BN140002</strain>
    </source>
</reference>
<protein>
    <recommendedName>
        <fullName evidence="3">Multi-ubiquitin domain-containing protein</fullName>
    </recommendedName>
</protein>
<proteinExistence type="predicted"/>
<dbReference type="EMBL" id="VUOA01000003">
    <property type="protein sequence ID" value="KAA2244261.1"/>
    <property type="molecule type" value="Genomic_DNA"/>
</dbReference>
<accession>A0A5B2VY04</accession>
<reference evidence="1 2" key="1">
    <citation type="submission" date="2019-09" db="EMBL/GenBank/DDBJ databases">
        <title>Salinarimonas rosea gen. nov., sp. nov., a new member of the a-2 subgroup of the Proteobacteria.</title>
        <authorList>
            <person name="Liu J."/>
        </authorList>
    </citation>
    <scope>NUCLEOTIDE SEQUENCE [LARGE SCALE GENOMIC DNA]</scope>
    <source>
        <strain evidence="1 2">BN140002</strain>
    </source>
</reference>
<name>A0A5B2VY04_9HYPH</name>
<dbReference type="AlphaFoldDB" id="A0A5B2VY04"/>
<evidence type="ECO:0000313" key="2">
    <source>
        <dbReference type="Proteomes" id="UP000323142"/>
    </source>
</evidence>
<dbReference type="OrthoDB" id="8453427at2"/>
<sequence length="86" mass="9294">MGEGLHVFVNRRRFDGAHGILPRMTGESLAALLGVPADNAVVEIATEAGDWREIGMSDIVDLQTGMQVLVTRQFVMGGRGDREAAR</sequence>
<organism evidence="1 2">
    <name type="scientific">Salinarimonas soli</name>
    <dbReference type="NCBI Taxonomy" id="1638099"/>
    <lineage>
        <taxon>Bacteria</taxon>
        <taxon>Pseudomonadati</taxon>
        <taxon>Pseudomonadota</taxon>
        <taxon>Alphaproteobacteria</taxon>
        <taxon>Hyphomicrobiales</taxon>
        <taxon>Salinarimonadaceae</taxon>
        <taxon>Salinarimonas</taxon>
    </lineage>
</organism>
<gene>
    <name evidence="1" type="ORF">F0L46_01035</name>
</gene>
<keyword evidence="2" id="KW-1185">Reference proteome</keyword>
<evidence type="ECO:0008006" key="3">
    <source>
        <dbReference type="Google" id="ProtNLM"/>
    </source>
</evidence>
<comment type="caution">
    <text evidence="1">The sequence shown here is derived from an EMBL/GenBank/DDBJ whole genome shotgun (WGS) entry which is preliminary data.</text>
</comment>
<evidence type="ECO:0000313" key="1">
    <source>
        <dbReference type="EMBL" id="KAA2244261.1"/>
    </source>
</evidence>
<dbReference type="RefSeq" id="WP_149815165.1">
    <property type="nucleotide sequence ID" value="NZ_VUOA01000003.1"/>
</dbReference>